<keyword evidence="4 6" id="KW-0238">DNA-binding</keyword>
<organism evidence="10">
    <name type="scientific">Rhodococcus hoagii (strain 103S)</name>
    <name type="common">Rhodococcus equi</name>
    <dbReference type="NCBI Taxonomy" id="685727"/>
    <lineage>
        <taxon>Bacteria</taxon>
        <taxon>Bacillati</taxon>
        <taxon>Actinomycetota</taxon>
        <taxon>Actinomycetes</taxon>
        <taxon>Mycobacteriales</taxon>
        <taxon>Nocardiaceae</taxon>
        <taxon>Prescottella</taxon>
    </lineage>
</organism>
<dbReference type="Gene3D" id="1.10.1740.10">
    <property type="match status" value="1"/>
</dbReference>
<keyword evidence="2 6" id="KW-0805">Transcription regulation</keyword>
<evidence type="ECO:0000256" key="3">
    <source>
        <dbReference type="ARBA" id="ARBA00023082"/>
    </source>
</evidence>
<protein>
    <recommendedName>
        <fullName evidence="6">RNA polymerase sigma factor</fullName>
    </recommendedName>
</protein>
<evidence type="ECO:0000313" key="10">
    <source>
        <dbReference type="EMBL" id="CBH47112.1"/>
    </source>
</evidence>
<dbReference type="InterPro" id="IPR007627">
    <property type="entry name" value="RNA_pol_sigma70_r2"/>
</dbReference>
<name>A0A3S5Y3I2_RHOH1</name>
<dbReference type="SUPFAM" id="SSF88946">
    <property type="entry name" value="Sigma2 domain of RNA polymerase sigma factors"/>
    <property type="match status" value="1"/>
</dbReference>
<keyword evidence="3 6" id="KW-0731">Sigma factor</keyword>
<dbReference type="InterPro" id="IPR036388">
    <property type="entry name" value="WH-like_DNA-bd_sf"/>
</dbReference>
<dbReference type="Gene3D" id="1.10.10.10">
    <property type="entry name" value="Winged helix-like DNA-binding domain superfamily/Winged helix DNA-binding domain"/>
    <property type="match status" value="1"/>
</dbReference>
<evidence type="ECO:0000256" key="2">
    <source>
        <dbReference type="ARBA" id="ARBA00023015"/>
    </source>
</evidence>
<evidence type="ECO:0000256" key="7">
    <source>
        <dbReference type="SAM" id="MobiDB-lite"/>
    </source>
</evidence>
<dbReference type="RefSeq" id="WP_013415066.1">
    <property type="nucleotide sequence ID" value="NC_014659.1"/>
</dbReference>
<evidence type="ECO:0000256" key="1">
    <source>
        <dbReference type="ARBA" id="ARBA00010641"/>
    </source>
</evidence>
<gene>
    <name evidence="10" type="ordered locus">REQ_10110</name>
</gene>
<evidence type="ECO:0000256" key="4">
    <source>
        <dbReference type="ARBA" id="ARBA00023125"/>
    </source>
</evidence>
<feature type="domain" description="RNA polymerase sigma-70 region 2" evidence="8">
    <location>
        <begin position="29"/>
        <end position="95"/>
    </location>
</feature>
<dbReference type="Pfam" id="PF08281">
    <property type="entry name" value="Sigma70_r4_2"/>
    <property type="match status" value="1"/>
</dbReference>
<evidence type="ECO:0000259" key="8">
    <source>
        <dbReference type="Pfam" id="PF04542"/>
    </source>
</evidence>
<evidence type="ECO:0000313" key="11">
    <source>
        <dbReference type="Proteomes" id="UP000006892"/>
    </source>
</evidence>
<dbReference type="SUPFAM" id="SSF88659">
    <property type="entry name" value="Sigma3 and sigma4 domains of RNA polymerase sigma factors"/>
    <property type="match status" value="1"/>
</dbReference>
<dbReference type="GeneID" id="57576698"/>
<reference evidence="10" key="1">
    <citation type="journal article" date="2010" name="PLoS Genet.">
        <title>The genome of a pathogenic rhodococcus: cooptive virulence underpinned by key gene acquisitions.</title>
        <authorList>
            <person name="Letek M."/>
            <person name="Gonzalez P."/>
            <person name="Macarthur I."/>
            <person name="Rodriguez H."/>
            <person name="Freeman T.C."/>
            <person name="Valero-Rello A."/>
            <person name="Blanco M."/>
            <person name="Buckley T."/>
            <person name="Cherevach I."/>
            <person name="Fahey R."/>
            <person name="Hapeshi A."/>
            <person name="Holdstock J."/>
            <person name="Leadon D."/>
            <person name="Navas J."/>
            <person name="Ocampo A."/>
            <person name="Quail M.A."/>
            <person name="Sanders M."/>
            <person name="Scortti M.M."/>
            <person name="Prescott J.F."/>
            <person name="Fogarty U."/>
            <person name="Meijer W.G."/>
            <person name="Parkhill J."/>
            <person name="Bentley S.D."/>
            <person name="Vazquez-Boland J.A."/>
        </authorList>
    </citation>
    <scope>NUCLEOTIDE SEQUENCE [LARGE SCALE GENOMIC DNA]</scope>
    <source>
        <strain evidence="10 11">103S</strain>
    </source>
</reference>
<evidence type="ECO:0000256" key="5">
    <source>
        <dbReference type="ARBA" id="ARBA00023163"/>
    </source>
</evidence>
<dbReference type="InterPro" id="IPR000838">
    <property type="entry name" value="RNA_pol_sigma70_ECF_CS"/>
</dbReference>
<dbReference type="PANTHER" id="PTHR43133">
    <property type="entry name" value="RNA POLYMERASE ECF-TYPE SIGMA FACTO"/>
    <property type="match status" value="1"/>
</dbReference>
<dbReference type="GO" id="GO:0006950">
    <property type="term" value="P:response to stress"/>
    <property type="evidence" value="ECO:0007669"/>
    <property type="project" value="UniProtKB-ARBA"/>
</dbReference>
<dbReference type="InterPro" id="IPR013249">
    <property type="entry name" value="RNA_pol_sigma70_r4_t2"/>
</dbReference>
<dbReference type="GO" id="GO:0003677">
    <property type="term" value="F:DNA binding"/>
    <property type="evidence" value="ECO:0007669"/>
    <property type="project" value="UniProtKB-KW"/>
</dbReference>
<comment type="similarity">
    <text evidence="1 6">Belongs to the sigma-70 factor family. ECF subfamily.</text>
</comment>
<dbReference type="NCBIfam" id="TIGR02937">
    <property type="entry name" value="sigma70-ECF"/>
    <property type="match status" value="1"/>
</dbReference>
<dbReference type="PANTHER" id="PTHR43133:SF8">
    <property type="entry name" value="RNA POLYMERASE SIGMA FACTOR HI_1459-RELATED"/>
    <property type="match status" value="1"/>
</dbReference>
<keyword evidence="5 6" id="KW-0804">Transcription</keyword>
<feature type="domain" description="RNA polymerase sigma factor 70 region 4 type 2" evidence="9">
    <location>
        <begin position="126"/>
        <end position="177"/>
    </location>
</feature>
<sequence length="186" mass="21018">MTEQAMDGPTAPDHVLGQDGHPDGTFAGFVERYGLELRRYCRPLAPDDDAAEDIVQETFIAAWNQLSSFRGDASIRTWLFAICTRKVLDLHRRRRPHVVDDEILHTIPDQRRHEPATVVSSNAFLNALDGALRQLPLRQRASWVMREVESMTFPEIGKVLGLSPDAARGQHRRAAATLAVLLEEWR</sequence>
<dbReference type="InterPro" id="IPR013325">
    <property type="entry name" value="RNA_pol_sigma_r2"/>
</dbReference>
<dbReference type="KEGG" id="req:REQ_10110"/>
<feature type="region of interest" description="Disordered" evidence="7">
    <location>
        <begin position="1"/>
        <end position="20"/>
    </location>
</feature>
<dbReference type="AlphaFoldDB" id="A0A3S5Y3I2"/>
<proteinExistence type="inferred from homology"/>
<evidence type="ECO:0000259" key="9">
    <source>
        <dbReference type="Pfam" id="PF08281"/>
    </source>
</evidence>
<dbReference type="InterPro" id="IPR039425">
    <property type="entry name" value="RNA_pol_sigma-70-like"/>
</dbReference>
<dbReference type="InterPro" id="IPR014284">
    <property type="entry name" value="RNA_pol_sigma-70_dom"/>
</dbReference>
<dbReference type="GO" id="GO:0016987">
    <property type="term" value="F:sigma factor activity"/>
    <property type="evidence" value="ECO:0007669"/>
    <property type="project" value="UniProtKB-KW"/>
</dbReference>
<evidence type="ECO:0000256" key="6">
    <source>
        <dbReference type="RuleBase" id="RU000716"/>
    </source>
</evidence>
<dbReference type="InterPro" id="IPR013324">
    <property type="entry name" value="RNA_pol_sigma_r3/r4-like"/>
</dbReference>
<dbReference type="GO" id="GO:0006352">
    <property type="term" value="P:DNA-templated transcription initiation"/>
    <property type="evidence" value="ECO:0007669"/>
    <property type="project" value="InterPro"/>
</dbReference>
<dbReference type="PROSITE" id="PS01063">
    <property type="entry name" value="SIGMA70_ECF"/>
    <property type="match status" value="1"/>
</dbReference>
<accession>A0A3S5Y3I2</accession>
<dbReference type="EMBL" id="FN563149">
    <property type="protein sequence ID" value="CBH47112.1"/>
    <property type="molecule type" value="Genomic_DNA"/>
</dbReference>
<dbReference type="Proteomes" id="UP001154400">
    <property type="component" value="Chromosome"/>
</dbReference>
<dbReference type="Pfam" id="PF04542">
    <property type="entry name" value="Sigma70_r2"/>
    <property type="match status" value="1"/>
</dbReference>